<dbReference type="Proteomes" id="UP001054945">
    <property type="component" value="Unassembled WGS sequence"/>
</dbReference>
<reference evidence="1 2" key="1">
    <citation type="submission" date="2021-06" db="EMBL/GenBank/DDBJ databases">
        <title>Caerostris extrusa draft genome.</title>
        <authorList>
            <person name="Kono N."/>
            <person name="Arakawa K."/>
        </authorList>
    </citation>
    <scope>NUCLEOTIDE SEQUENCE [LARGE SCALE GENOMIC DNA]</scope>
</reference>
<dbReference type="AlphaFoldDB" id="A0AAV4XQ23"/>
<evidence type="ECO:0000313" key="1">
    <source>
        <dbReference type="EMBL" id="GIY96149.1"/>
    </source>
</evidence>
<organism evidence="1 2">
    <name type="scientific">Caerostris extrusa</name>
    <name type="common">Bark spider</name>
    <name type="synonym">Caerostris bankana</name>
    <dbReference type="NCBI Taxonomy" id="172846"/>
    <lineage>
        <taxon>Eukaryota</taxon>
        <taxon>Metazoa</taxon>
        <taxon>Ecdysozoa</taxon>
        <taxon>Arthropoda</taxon>
        <taxon>Chelicerata</taxon>
        <taxon>Arachnida</taxon>
        <taxon>Araneae</taxon>
        <taxon>Araneomorphae</taxon>
        <taxon>Entelegynae</taxon>
        <taxon>Araneoidea</taxon>
        <taxon>Araneidae</taxon>
        <taxon>Caerostris</taxon>
    </lineage>
</organism>
<gene>
    <name evidence="1" type="ORF">CEXT_639961</name>
</gene>
<dbReference type="Gene3D" id="3.90.550.10">
    <property type="entry name" value="Spore Coat Polysaccharide Biosynthesis Protein SpsA, Chain A"/>
    <property type="match status" value="1"/>
</dbReference>
<dbReference type="EMBL" id="BPLR01000628">
    <property type="protein sequence ID" value="GIY96149.1"/>
    <property type="molecule type" value="Genomic_DNA"/>
</dbReference>
<evidence type="ECO:0000313" key="2">
    <source>
        <dbReference type="Proteomes" id="UP001054945"/>
    </source>
</evidence>
<accession>A0AAV4XQ23</accession>
<comment type="caution">
    <text evidence="1">The sequence shown here is derived from an EMBL/GenBank/DDBJ whole genome shotgun (WGS) entry which is preliminary data.</text>
</comment>
<keyword evidence="2" id="KW-1185">Reference proteome</keyword>
<name>A0AAV4XQ23_CAEEX</name>
<dbReference type="InterPro" id="IPR029044">
    <property type="entry name" value="Nucleotide-diphossugar_trans"/>
</dbReference>
<proteinExistence type="predicted"/>
<sequence>MAGGLFSINKAFFERLGTYDSGFDIWEVKTWSFPSKNLLQLGMCKSLKNSGYRCGIVLLNCDFQMGIQVGSGNDLDMVWLVRWQMAGLSILSAR</sequence>
<protein>
    <submittedName>
        <fullName evidence="1">Uncharacterized protein</fullName>
    </submittedName>
</protein>